<evidence type="ECO:0000313" key="4">
    <source>
        <dbReference type="Proteomes" id="UP000198802"/>
    </source>
</evidence>
<dbReference type="GO" id="GO:0016705">
    <property type="term" value="F:oxidoreductase activity, acting on paired donors, with incorporation or reduction of molecular oxygen"/>
    <property type="evidence" value="ECO:0007669"/>
    <property type="project" value="InterPro"/>
</dbReference>
<gene>
    <name evidence="3" type="ORF">Ga0074812_11662</name>
</gene>
<organism evidence="3 4">
    <name type="scientific">Parafrankia irregularis</name>
    <dbReference type="NCBI Taxonomy" id="795642"/>
    <lineage>
        <taxon>Bacteria</taxon>
        <taxon>Bacillati</taxon>
        <taxon>Actinomycetota</taxon>
        <taxon>Actinomycetes</taxon>
        <taxon>Frankiales</taxon>
        <taxon>Frankiaceae</taxon>
        <taxon>Parafrankia</taxon>
    </lineage>
</organism>
<dbReference type="InterPro" id="IPR036661">
    <property type="entry name" value="Luciferase-like_sf"/>
</dbReference>
<proteinExistence type="predicted"/>
<dbReference type="Proteomes" id="UP000198802">
    <property type="component" value="Unassembled WGS sequence"/>
</dbReference>
<dbReference type="Gene3D" id="3.20.20.30">
    <property type="entry name" value="Luciferase-like domain"/>
    <property type="match status" value="1"/>
</dbReference>
<evidence type="ECO:0000256" key="1">
    <source>
        <dbReference type="ARBA" id="ARBA00023002"/>
    </source>
</evidence>
<dbReference type="EMBL" id="FAOZ01000016">
    <property type="protein sequence ID" value="CUU58032.1"/>
    <property type="molecule type" value="Genomic_DNA"/>
</dbReference>
<dbReference type="InterPro" id="IPR022526">
    <property type="entry name" value="F420_Rv3093c"/>
</dbReference>
<dbReference type="SUPFAM" id="SSF51679">
    <property type="entry name" value="Bacterial luciferase-like"/>
    <property type="match status" value="1"/>
</dbReference>
<keyword evidence="4" id="KW-1185">Reference proteome</keyword>
<dbReference type="PANTHER" id="PTHR43244">
    <property type="match status" value="1"/>
</dbReference>
<reference evidence="4" key="1">
    <citation type="submission" date="2015-11" db="EMBL/GenBank/DDBJ databases">
        <authorList>
            <person name="Varghese N."/>
        </authorList>
    </citation>
    <scope>NUCLEOTIDE SEQUENCE [LARGE SCALE GENOMIC DNA]</scope>
    <source>
        <strain evidence="4">DSM 45899</strain>
    </source>
</reference>
<evidence type="ECO:0000313" key="3">
    <source>
        <dbReference type="EMBL" id="CUU58032.1"/>
    </source>
</evidence>
<dbReference type="PANTHER" id="PTHR43244:SF1">
    <property type="entry name" value="5,10-METHYLENETETRAHYDROMETHANOPTERIN REDUCTASE"/>
    <property type="match status" value="1"/>
</dbReference>
<name>A0A0S4QR03_9ACTN</name>
<dbReference type="NCBIfam" id="TIGR03841">
    <property type="entry name" value="F420_Rv3093c"/>
    <property type="match status" value="1"/>
</dbReference>
<dbReference type="InterPro" id="IPR011251">
    <property type="entry name" value="Luciferase-like_dom"/>
</dbReference>
<dbReference type="Pfam" id="PF00296">
    <property type="entry name" value="Bac_luciferase"/>
    <property type="match status" value="1"/>
</dbReference>
<protein>
    <submittedName>
        <fullName evidence="3">Probable F420-dependent oxidoreductase, Rv3093c family</fullName>
    </submittedName>
</protein>
<sequence length="390" mass="40863">MSHDASHPLPVPDRHDPGAAVRAGLAAPSAPAVPVPVRWGITLPLAGVPLREHQPIVTGLAAAGYTDVWTAEGGGLDAFTPLAVAAAWAPQLRLASAIVPVHTRGPAVIAQTAATLADLTSGGLVLGIGSSVAAHVTDINGIEFTEPFKRTRDVLRFLTRVFDGEVVSGAFDTFAIRGFALRDAPRIRPKVILGALRPRMLRLGFAEGDGVVTNMLFARDVPTVLGAVGPQPAGKELVVKVFVCPVEDPVLARRLTRPFLAWILNQEPYHAFHEWLGNGDLLAASYQRYLAGDAAGAERELPDEVVDGLFVHGTPEECRRRIAEYVQPGVTAIQLYLQAPRLGTFGGPRSRALAGAPGALAGASDALAAPGAAGISVADEALALLHTLRS</sequence>
<feature type="domain" description="Luciferase-like" evidence="2">
    <location>
        <begin position="46"/>
        <end position="331"/>
    </location>
</feature>
<keyword evidence="1" id="KW-0560">Oxidoreductase</keyword>
<dbReference type="InterPro" id="IPR050564">
    <property type="entry name" value="F420-G6PD/mer"/>
</dbReference>
<dbReference type="AlphaFoldDB" id="A0A0S4QR03"/>
<evidence type="ECO:0000259" key="2">
    <source>
        <dbReference type="Pfam" id="PF00296"/>
    </source>
</evidence>
<accession>A0A0S4QR03</accession>
<dbReference type="RefSeq" id="WP_091280442.1">
    <property type="nucleotide sequence ID" value="NZ_FAOZ01000016.1"/>
</dbReference>